<dbReference type="Proteomes" id="UP001215087">
    <property type="component" value="Unassembled WGS sequence"/>
</dbReference>
<sequence>MKKIFILFISIMVLLSVTACSITGKIDEPKWPDETTKEYIEKVENEIN</sequence>
<dbReference type="RefSeq" id="WP_227206166.1">
    <property type="nucleotide sequence ID" value="NZ_JAJCLO010000003.1"/>
</dbReference>
<name>A0ABT5UKQ8_EUBLI</name>
<dbReference type="PROSITE" id="PS51257">
    <property type="entry name" value="PROKAR_LIPOPROTEIN"/>
    <property type="match status" value="1"/>
</dbReference>
<evidence type="ECO:0000313" key="3">
    <source>
        <dbReference type="Proteomes" id="UP001215087"/>
    </source>
</evidence>
<evidence type="ECO:0000256" key="1">
    <source>
        <dbReference type="SAM" id="SignalP"/>
    </source>
</evidence>
<feature type="signal peptide" evidence="1">
    <location>
        <begin position="1"/>
        <end position="19"/>
    </location>
</feature>
<organism evidence="2 3">
    <name type="scientific">Eubacterium limosum</name>
    <dbReference type="NCBI Taxonomy" id="1736"/>
    <lineage>
        <taxon>Bacteria</taxon>
        <taxon>Bacillati</taxon>
        <taxon>Bacillota</taxon>
        <taxon>Clostridia</taxon>
        <taxon>Eubacteriales</taxon>
        <taxon>Eubacteriaceae</taxon>
        <taxon>Eubacterium</taxon>
    </lineage>
</organism>
<evidence type="ECO:0000313" key="2">
    <source>
        <dbReference type="EMBL" id="MDE1469503.1"/>
    </source>
</evidence>
<feature type="chain" id="PRO_5046782946" description="Lipoprotein" evidence="1">
    <location>
        <begin position="20"/>
        <end position="48"/>
    </location>
</feature>
<keyword evidence="1" id="KW-0732">Signal</keyword>
<proteinExistence type="predicted"/>
<evidence type="ECO:0008006" key="4">
    <source>
        <dbReference type="Google" id="ProtNLM"/>
    </source>
</evidence>
<accession>A0ABT5UKQ8</accession>
<protein>
    <recommendedName>
        <fullName evidence="4">Lipoprotein</fullName>
    </recommendedName>
</protein>
<keyword evidence="3" id="KW-1185">Reference proteome</keyword>
<reference evidence="2 3" key="1">
    <citation type="submission" date="2023-02" db="EMBL/GenBank/DDBJ databases">
        <title>Comparative genome analysis of Eubacterium limosum species.</title>
        <authorList>
            <person name="Bak J.E."/>
        </authorList>
    </citation>
    <scope>NUCLEOTIDE SEQUENCE [LARGE SCALE GENOMIC DNA]</scope>
    <source>
        <strain evidence="2 3">KGMB01548</strain>
    </source>
</reference>
<dbReference type="EMBL" id="JAQSVD010000002">
    <property type="protein sequence ID" value="MDE1469503.1"/>
    <property type="molecule type" value="Genomic_DNA"/>
</dbReference>
<gene>
    <name evidence="2" type="ORF">PTZ04_04455</name>
</gene>
<comment type="caution">
    <text evidence="2">The sequence shown here is derived from an EMBL/GenBank/DDBJ whole genome shotgun (WGS) entry which is preliminary data.</text>
</comment>